<proteinExistence type="predicted"/>
<organism evidence="1 2">
    <name type="scientific">Paxillus rubicundulus Ve08.2h10</name>
    <dbReference type="NCBI Taxonomy" id="930991"/>
    <lineage>
        <taxon>Eukaryota</taxon>
        <taxon>Fungi</taxon>
        <taxon>Dikarya</taxon>
        <taxon>Basidiomycota</taxon>
        <taxon>Agaricomycotina</taxon>
        <taxon>Agaricomycetes</taxon>
        <taxon>Agaricomycetidae</taxon>
        <taxon>Boletales</taxon>
        <taxon>Paxilineae</taxon>
        <taxon>Paxillaceae</taxon>
        <taxon>Paxillus</taxon>
    </lineage>
</organism>
<gene>
    <name evidence="1" type="ORF">PAXRUDRAFT_823814</name>
</gene>
<keyword evidence="2" id="KW-1185">Reference proteome</keyword>
<reference evidence="1 2" key="1">
    <citation type="submission" date="2014-04" db="EMBL/GenBank/DDBJ databases">
        <authorList>
            <consortium name="DOE Joint Genome Institute"/>
            <person name="Kuo A."/>
            <person name="Kohler A."/>
            <person name="Jargeat P."/>
            <person name="Nagy L.G."/>
            <person name="Floudas D."/>
            <person name="Copeland A."/>
            <person name="Barry K.W."/>
            <person name="Cichocki N."/>
            <person name="Veneault-Fourrey C."/>
            <person name="LaButti K."/>
            <person name="Lindquist E.A."/>
            <person name="Lipzen A."/>
            <person name="Lundell T."/>
            <person name="Morin E."/>
            <person name="Murat C."/>
            <person name="Sun H."/>
            <person name="Tunlid A."/>
            <person name="Henrissat B."/>
            <person name="Grigoriev I.V."/>
            <person name="Hibbett D.S."/>
            <person name="Martin F."/>
            <person name="Nordberg H.P."/>
            <person name="Cantor M.N."/>
            <person name="Hua S.X."/>
        </authorList>
    </citation>
    <scope>NUCLEOTIDE SEQUENCE [LARGE SCALE GENOMIC DNA]</scope>
    <source>
        <strain evidence="1 2">Ve08.2h10</strain>
    </source>
</reference>
<dbReference type="Proteomes" id="UP000054538">
    <property type="component" value="Unassembled WGS sequence"/>
</dbReference>
<evidence type="ECO:0000313" key="1">
    <source>
        <dbReference type="EMBL" id="KIK98517.1"/>
    </source>
</evidence>
<dbReference type="InParanoid" id="A0A0D0DJF2"/>
<dbReference type="AlphaFoldDB" id="A0A0D0DJF2"/>
<sequence>MTPSQSNTDAKEALLAPPLVNRWLSCILQFLFLGYNDIPQYDNCPEFLFVPQTSSSH</sequence>
<reference evidence="2" key="2">
    <citation type="submission" date="2015-01" db="EMBL/GenBank/DDBJ databases">
        <title>Evolutionary Origins and Diversification of the Mycorrhizal Mutualists.</title>
        <authorList>
            <consortium name="DOE Joint Genome Institute"/>
            <consortium name="Mycorrhizal Genomics Consortium"/>
            <person name="Kohler A."/>
            <person name="Kuo A."/>
            <person name="Nagy L.G."/>
            <person name="Floudas D."/>
            <person name="Copeland A."/>
            <person name="Barry K.W."/>
            <person name="Cichocki N."/>
            <person name="Veneault-Fourrey C."/>
            <person name="LaButti K."/>
            <person name="Lindquist E.A."/>
            <person name="Lipzen A."/>
            <person name="Lundell T."/>
            <person name="Morin E."/>
            <person name="Murat C."/>
            <person name="Riley R."/>
            <person name="Ohm R."/>
            <person name="Sun H."/>
            <person name="Tunlid A."/>
            <person name="Henrissat B."/>
            <person name="Grigoriev I.V."/>
            <person name="Hibbett D.S."/>
            <person name="Martin F."/>
        </authorList>
    </citation>
    <scope>NUCLEOTIDE SEQUENCE [LARGE SCALE GENOMIC DNA]</scope>
    <source>
        <strain evidence="2">Ve08.2h10</strain>
    </source>
</reference>
<dbReference type="HOGENOM" id="CLU_2997129_0_0_1"/>
<dbReference type="EMBL" id="KN824890">
    <property type="protein sequence ID" value="KIK98517.1"/>
    <property type="molecule type" value="Genomic_DNA"/>
</dbReference>
<name>A0A0D0DJF2_9AGAM</name>
<evidence type="ECO:0000313" key="2">
    <source>
        <dbReference type="Proteomes" id="UP000054538"/>
    </source>
</evidence>
<protein>
    <submittedName>
        <fullName evidence="1">Uncharacterized protein</fullName>
    </submittedName>
</protein>
<accession>A0A0D0DJF2</accession>